<dbReference type="EMBL" id="JABXXO010000013">
    <property type="protein sequence ID" value="KAF7761663.1"/>
    <property type="molecule type" value="Genomic_DNA"/>
</dbReference>
<comment type="caution">
    <text evidence="2">The sequence shown here is derived from an EMBL/GenBank/DDBJ whole genome shotgun (WGS) entry which is preliminary data.</text>
</comment>
<gene>
    <name evidence="2" type="ORF">Agabi119p4_9655</name>
</gene>
<feature type="region of interest" description="Disordered" evidence="1">
    <location>
        <begin position="1"/>
        <end position="33"/>
    </location>
</feature>
<dbReference type="Proteomes" id="UP000629468">
    <property type="component" value="Unassembled WGS sequence"/>
</dbReference>
<organism evidence="2 3">
    <name type="scientific">Agaricus bisporus var. burnettii</name>
    <dbReference type="NCBI Taxonomy" id="192524"/>
    <lineage>
        <taxon>Eukaryota</taxon>
        <taxon>Fungi</taxon>
        <taxon>Dikarya</taxon>
        <taxon>Basidiomycota</taxon>
        <taxon>Agaricomycotina</taxon>
        <taxon>Agaricomycetes</taxon>
        <taxon>Agaricomycetidae</taxon>
        <taxon>Agaricales</taxon>
        <taxon>Agaricineae</taxon>
        <taxon>Agaricaceae</taxon>
        <taxon>Agaricus</taxon>
    </lineage>
</organism>
<dbReference type="AlphaFoldDB" id="A0A8H7EWU2"/>
<sequence>MTIEVFSPRRDDPVRSGCLTPWSEPDQGGSEEVRSSIDNTDIRLIYHSSPTQLLIEVSSWQGIGATPNLGATPQRPVFNIQNAQRSRVIQKLLANTTQPILFARPTHLLFRVSAWKEVSCVARIKGTVTRCPNSNSTGSSRTKNGIGIVFLSLGKAAE</sequence>
<evidence type="ECO:0000313" key="3">
    <source>
        <dbReference type="Proteomes" id="UP000629468"/>
    </source>
</evidence>
<evidence type="ECO:0000256" key="1">
    <source>
        <dbReference type="SAM" id="MobiDB-lite"/>
    </source>
</evidence>
<evidence type="ECO:0000313" key="2">
    <source>
        <dbReference type="EMBL" id="KAF7761663.1"/>
    </source>
</evidence>
<accession>A0A8H7EWU2</accession>
<reference evidence="2 3" key="1">
    <citation type="journal article" name="Sci. Rep.">
        <title>Telomere-to-telomere assembled and centromere annotated genomes of the two main subspecies of the button mushroom Agaricus bisporus reveal especially polymorphic chromosome ends.</title>
        <authorList>
            <person name="Sonnenberg A.S.M."/>
            <person name="Sedaghat-Telgerd N."/>
            <person name="Lavrijssen B."/>
            <person name="Ohm R.A."/>
            <person name="Hendrickx P.M."/>
            <person name="Scholtmeijer K."/>
            <person name="Baars J.J.P."/>
            <person name="van Peer A."/>
        </authorList>
    </citation>
    <scope>NUCLEOTIDE SEQUENCE [LARGE SCALE GENOMIC DNA]</scope>
    <source>
        <strain evidence="2 3">H119_p4</strain>
    </source>
</reference>
<name>A0A8H7EWU2_AGABI</name>
<proteinExistence type="predicted"/>
<protein>
    <submittedName>
        <fullName evidence="2">Uncharacterized protein</fullName>
    </submittedName>
</protein>